<dbReference type="SFLD" id="SFLDG01212">
    <property type="entry name" value="Phytoene_synthase_like"/>
    <property type="match status" value="1"/>
</dbReference>
<dbReference type="Gene3D" id="1.10.600.10">
    <property type="entry name" value="Farnesyl Diphosphate Synthase"/>
    <property type="match status" value="1"/>
</dbReference>
<protein>
    <submittedName>
        <fullName evidence="4">Phytoene/squalene synthase family protein</fullName>
    </submittedName>
</protein>
<dbReference type="PROSITE" id="PS01045">
    <property type="entry name" value="SQUALEN_PHYTOEN_SYN_2"/>
    <property type="match status" value="1"/>
</dbReference>
<reference evidence="4 5" key="1">
    <citation type="submission" date="2020-08" db="EMBL/GenBank/DDBJ databases">
        <title>A Genomic Blueprint of the Chicken Gut Microbiome.</title>
        <authorList>
            <person name="Gilroy R."/>
            <person name="Ravi A."/>
            <person name="Getino M."/>
            <person name="Pursley I."/>
            <person name="Horton D.L."/>
            <person name="Alikhan N.-F."/>
            <person name="Baker D."/>
            <person name="Gharbi K."/>
            <person name="Hall N."/>
            <person name="Watson M."/>
            <person name="Adriaenssens E.M."/>
            <person name="Foster-Nyarko E."/>
            <person name="Jarju S."/>
            <person name="Secka A."/>
            <person name="Antonio M."/>
            <person name="Oren A."/>
            <person name="Chaudhuri R."/>
            <person name="La Ragione R.M."/>
            <person name="Hildebrand F."/>
            <person name="Pallen M.J."/>
        </authorList>
    </citation>
    <scope>NUCLEOTIDE SEQUENCE [LARGE SCALE GENOMIC DNA]</scope>
    <source>
        <strain evidence="4 5">Sa2BUA9</strain>
    </source>
</reference>
<dbReference type="SFLD" id="SFLDS00005">
    <property type="entry name" value="Isoprenoid_Synthase_Type_I"/>
    <property type="match status" value="1"/>
</dbReference>
<dbReference type="SFLD" id="SFLDG01018">
    <property type="entry name" value="Squalene/Phytoene_Synthase_Lik"/>
    <property type="match status" value="1"/>
</dbReference>
<dbReference type="SUPFAM" id="SSF48576">
    <property type="entry name" value="Terpenoid synthases"/>
    <property type="match status" value="1"/>
</dbReference>
<evidence type="ECO:0000256" key="2">
    <source>
        <dbReference type="ARBA" id="ARBA00022679"/>
    </source>
</evidence>
<dbReference type="InterPro" id="IPR019845">
    <property type="entry name" value="Squalene/phytoene_synthase_CS"/>
</dbReference>
<dbReference type="EMBL" id="JACSQO010000002">
    <property type="protein sequence ID" value="MBD7943663.1"/>
    <property type="molecule type" value="Genomic_DNA"/>
</dbReference>
<name>A0ABR8R781_9BACI</name>
<accession>A0ABR8R781</accession>
<comment type="caution">
    <text evidence="4">The sequence shown here is derived from an EMBL/GenBank/DDBJ whole genome shotgun (WGS) entry which is preliminary data.</text>
</comment>
<comment type="pathway">
    <text evidence="1">Carotenoid biosynthesis.</text>
</comment>
<proteinExistence type="predicted"/>
<dbReference type="Proteomes" id="UP000640786">
    <property type="component" value="Unassembled WGS sequence"/>
</dbReference>
<keyword evidence="3" id="KW-0125">Carotenoid biosynthesis</keyword>
<evidence type="ECO:0000313" key="5">
    <source>
        <dbReference type="Proteomes" id="UP000640786"/>
    </source>
</evidence>
<dbReference type="Pfam" id="PF00494">
    <property type="entry name" value="SQS_PSY"/>
    <property type="match status" value="1"/>
</dbReference>
<evidence type="ECO:0000256" key="1">
    <source>
        <dbReference type="ARBA" id="ARBA00004829"/>
    </source>
</evidence>
<dbReference type="InterPro" id="IPR033904">
    <property type="entry name" value="Trans_IPPS_HH"/>
</dbReference>
<evidence type="ECO:0000313" key="4">
    <source>
        <dbReference type="EMBL" id="MBD7943663.1"/>
    </source>
</evidence>
<keyword evidence="5" id="KW-1185">Reference proteome</keyword>
<gene>
    <name evidence="4" type="ORF">H9650_05985</name>
</gene>
<sequence length="277" mass="32716">MIKRNSKSFYFAFKQLSKEKANAVFAIYTFCRKADDSVDENNTKVSQKVSLDQLEAELRLFEQGKEIDHPMWLALRDVFNRYNMDIAPFYDQLKGQRMDIDFKKPKTLLELENYSYYVAGTVGLMLLPIIAEDSTLDLREQSISLGIAMQITNILRDIGEDYSRKNRIYLPESLLKSELYSEYDLKNAKINIQFIRIWELLAHRAEELYDHFYESIFYFDEDSRFQVLLAARIYRGILNTIRKNDYDCFHTRNFVSPLEMKKIHQATCFDMKGQVSS</sequence>
<dbReference type="CDD" id="cd00683">
    <property type="entry name" value="Trans_IPPS_HH"/>
    <property type="match status" value="1"/>
</dbReference>
<dbReference type="InterPro" id="IPR008949">
    <property type="entry name" value="Isoprenoid_synthase_dom_sf"/>
</dbReference>
<evidence type="ECO:0000256" key="3">
    <source>
        <dbReference type="ARBA" id="ARBA00022746"/>
    </source>
</evidence>
<dbReference type="InterPro" id="IPR002060">
    <property type="entry name" value="Squ/phyt_synthse"/>
</dbReference>
<keyword evidence="2" id="KW-0808">Transferase</keyword>
<dbReference type="PANTHER" id="PTHR31480">
    <property type="entry name" value="BIFUNCTIONAL LYCOPENE CYCLASE/PHYTOENE SYNTHASE"/>
    <property type="match status" value="1"/>
</dbReference>
<organism evidence="4 5">
    <name type="scientific">Psychrobacillus faecigallinarum</name>
    <dbReference type="NCBI Taxonomy" id="2762235"/>
    <lineage>
        <taxon>Bacteria</taxon>
        <taxon>Bacillati</taxon>
        <taxon>Bacillota</taxon>
        <taxon>Bacilli</taxon>
        <taxon>Bacillales</taxon>
        <taxon>Bacillaceae</taxon>
        <taxon>Psychrobacillus</taxon>
    </lineage>
</organism>
<dbReference type="InterPro" id="IPR044843">
    <property type="entry name" value="Trans_IPPS_bact-type"/>
</dbReference>
<dbReference type="PROSITE" id="PS01044">
    <property type="entry name" value="SQUALEN_PHYTOEN_SYN_1"/>
    <property type="match status" value="1"/>
</dbReference>